<sequence>MTEPATRECPAYPFSLRVIAVALVAALAFYAWRALPELRTAQWSFAGGATLVLAAVLIAWVAWWIVFSRTRLEGDEIVQTWLWDKRVKAQDVASFKLVYLRSLQAVVSPRLLVRRRLGGITWFHAADAELLMAFAAQVVDHQGNLARSPASASAA</sequence>
<organism evidence="2 3">
    <name type="scientific">Hydrogenophaga laconesensis</name>
    <dbReference type="NCBI Taxonomy" id="1805971"/>
    <lineage>
        <taxon>Bacteria</taxon>
        <taxon>Pseudomonadati</taxon>
        <taxon>Pseudomonadota</taxon>
        <taxon>Betaproteobacteria</taxon>
        <taxon>Burkholderiales</taxon>
        <taxon>Comamonadaceae</taxon>
        <taxon>Hydrogenophaga</taxon>
    </lineage>
</organism>
<protein>
    <recommendedName>
        <fullName evidence="4">PH domain-containing protein</fullName>
    </recommendedName>
</protein>
<evidence type="ECO:0000313" key="3">
    <source>
        <dbReference type="Proteomes" id="UP001265550"/>
    </source>
</evidence>
<dbReference type="EMBL" id="JAVDWE010000003">
    <property type="protein sequence ID" value="MDR7093898.1"/>
    <property type="molecule type" value="Genomic_DNA"/>
</dbReference>
<gene>
    <name evidence="2" type="ORF">J2X09_001630</name>
</gene>
<feature type="transmembrane region" description="Helical" evidence="1">
    <location>
        <begin position="44"/>
        <end position="67"/>
    </location>
</feature>
<evidence type="ECO:0008006" key="4">
    <source>
        <dbReference type="Google" id="ProtNLM"/>
    </source>
</evidence>
<feature type="transmembrane region" description="Helical" evidence="1">
    <location>
        <begin position="12"/>
        <end position="32"/>
    </location>
</feature>
<keyword evidence="1" id="KW-1133">Transmembrane helix</keyword>
<keyword evidence="3" id="KW-1185">Reference proteome</keyword>
<evidence type="ECO:0000313" key="2">
    <source>
        <dbReference type="EMBL" id="MDR7093898.1"/>
    </source>
</evidence>
<name>A0ABU1V9K5_9BURK</name>
<reference evidence="2 3" key="1">
    <citation type="submission" date="2023-07" db="EMBL/GenBank/DDBJ databases">
        <title>Sorghum-associated microbial communities from plants grown in Nebraska, USA.</title>
        <authorList>
            <person name="Schachtman D."/>
        </authorList>
    </citation>
    <scope>NUCLEOTIDE SEQUENCE [LARGE SCALE GENOMIC DNA]</scope>
    <source>
        <strain evidence="2 3">BE240</strain>
    </source>
</reference>
<accession>A0ABU1V9K5</accession>
<dbReference type="Proteomes" id="UP001265550">
    <property type="component" value="Unassembled WGS sequence"/>
</dbReference>
<keyword evidence="1" id="KW-0812">Transmembrane</keyword>
<proteinExistence type="predicted"/>
<keyword evidence="1" id="KW-0472">Membrane</keyword>
<comment type="caution">
    <text evidence="2">The sequence shown here is derived from an EMBL/GenBank/DDBJ whole genome shotgun (WGS) entry which is preliminary data.</text>
</comment>
<dbReference type="RefSeq" id="WP_204732241.1">
    <property type="nucleotide sequence ID" value="NZ_JAVDWE010000003.1"/>
</dbReference>
<evidence type="ECO:0000256" key="1">
    <source>
        <dbReference type="SAM" id="Phobius"/>
    </source>
</evidence>